<dbReference type="Pfam" id="PF08818">
    <property type="entry name" value="DUF1801"/>
    <property type="match status" value="1"/>
</dbReference>
<proteinExistence type="predicted"/>
<evidence type="ECO:0000313" key="3">
    <source>
        <dbReference type="Proteomes" id="UP000010164"/>
    </source>
</evidence>
<feature type="domain" description="YdhG-like" evidence="1">
    <location>
        <begin position="9"/>
        <end position="110"/>
    </location>
</feature>
<dbReference type="Proteomes" id="UP000010164">
    <property type="component" value="Unassembled WGS sequence"/>
</dbReference>
<dbReference type="eggNOG" id="COG5649">
    <property type="taxonomic scope" value="Bacteria"/>
</dbReference>
<dbReference type="EMBL" id="AMRJ01000001">
    <property type="protein sequence ID" value="EKF76062.1"/>
    <property type="molecule type" value="Genomic_DNA"/>
</dbReference>
<accession>L0WIR7</accession>
<reference evidence="2 3" key="1">
    <citation type="journal article" date="2012" name="J. Bacteriol.">
        <title>Genome Sequence of the Alkane-Degrading Bacterium Alcanivorax hongdengensis Type Strain A-11-3.</title>
        <authorList>
            <person name="Lai Q."/>
            <person name="Shao Z."/>
        </authorList>
    </citation>
    <scope>NUCLEOTIDE SEQUENCE [LARGE SCALE GENOMIC DNA]</scope>
    <source>
        <strain evidence="2 3">A-11-3</strain>
    </source>
</reference>
<dbReference type="InterPro" id="IPR014922">
    <property type="entry name" value="YdhG-like"/>
</dbReference>
<evidence type="ECO:0000259" key="1">
    <source>
        <dbReference type="Pfam" id="PF08818"/>
    </source>
</evidence>
<dbReference type="PATRIC" id="fig|1177179.3.peg.227"/>
<keyword evidence="3" id="KW-1185">Reference proteome</keyword>
<dbReference type="Gene3D" id="3.90.1150.200">
    <property type="match status" value="1"/>
</dbReference>
<name>L0WIR7_9GAMM</name>
<dbReference type="AlphaFoldDB" id="L0WIR7"/>
<organism evidence="2 3">
    <name type="scientific">Alcanivorax hongdengensis A-11-3</name>
    <dbReference type="NCBI Taxonomy" id="1177179"/>
    <lineage>
        <taxon>Bacteria</taxon>
        <taxon>Pseudomonadati</taxon>
        <taxon>Pseudomonadota</taxon>
        <taxon>Gammaproteobacteria</taxon>
        <taxon>Oceanospirillales</taxon>
        <taxon>Alcanivoracaceae</taxon>
        <taxon>Alcanivorax</taxon>
    </lineage>
</organism>
<comment type="caution">
    <text evidence="2">The sequence shown here is derived from an EMBL/GenBank/DDBJ whole genome shotgun (WGS) entry which is preliminary data.</text>
</comment>
<protein>
    <recommendedName>
        <fullName evidence="1">YdhG-like domain-containing protein</fullName>
    </recommendedName>
</protein>
<gene>
    <name evidence="2" type="ORF">A11A3_01170</name>
</gene>
<dbReference type="SUPFAM" id="SSF159888">
    <property type="entry name" value="YdhG-like"/>
    <property type="match status" value="1"/>
</dbReference>
<evidence type="ECO:0000313" key="2">
    <source>
        <dbReference type="EMBL" id="EKF76062.1"/>
    </source>
</evidence>
<dbReference type="STRING" id="1177179.A11A3_01170"/>
<sequence>MIRALGDWRGEVLARLRALILEAVPQVREEIKWRKPSNPAGVPVWSCGGILCTGETYKDKVKFTFMKGAALPDPAGLFNASLGGNARRAIDIKADDSLDESAFKALIREAARLNG</sequence>